<dbReference type="EMBL" id="BGPR01174985">
    <property type="protein sequence ID" value="GBM43779.1"/>
    <property type="molecule type" value="Genomic_DNA"/>
</dbReference>
<evidence type="ECO:0000313" key="4">
    <source>
        <dbReference type="EMBL" id="GBM43807.1"/>
    </source>
</evidence>
<keyword evidence="5" id="KW-1185">Reference proteome</keyword>
<dbReference type="EMBL" id="BGPR01174995">
    <property type="protein sequence ID" value="GBM43797.1"/>
    <property type="molecule type" value="Genomic_DNA"/>
</dbReference>
<proteinExistence type="predicted"/>
<gene>
    <name evidence="2" type="ORF">AVEN_152436_1</name>
    <name evidence="3" type="ORF">AVEN_182427_1</name>
    <name evidence="4" type="ORF">AVEN_210721_1</name>
    <name evidence="1" type="ORF">AVEN_230141_1</name>
</gene>
<reference evidence="1 5" key="1">
    <citation type="journal article" date="2019" name="Sci. Rep.">
        <title>Orb-weaving spider Araneus ventricosus genome elucidates the spidroin gene catalogue.</title>
        <authorList>
            <person name="Kono N."/>
            <person name="Nakamura H."/>
            <person name="Ohtoshi R."/>
            <person name="Moran D.A.P."/>
            <person name="Shinohara A."/>
            <person name="Yoshida Y."/>
            <person name="Fujiwara M."/>
            <person name="Mori M."/>
            <person name="Tomita M."/>
            <person name="Arakawa K."/>
        </authorList>
    </citation>
    <scope>NUCLEOTIDE SEQUENCE [LARGE SCALE GENOMIC DNA]</scope>
</reference>
<dbReference type="EMBL" id="BGPR01174998">
    <property type="protein sequence ID" value="GBM43807.1"/>
    <property type="molecule type" value="Genomic_DNA"/>
</dbReference>
<protein>
    <submittedName>
        <fullName evidence="1">Uncharacterized protein</fullName>
    </submittedName>
</protein>
<evidence type="ECO:0000313" key="5">
    <source>
        <dbReference type="Proteomes" id="UP000499080"/>
    </source>
</evidence>
<organism evidence="1 5">
    <name type="scientific">Araneus ventricosus</name>
    <name type="common">Orbweaver spider</name>
    <name type="synonym">Epeira ventricosa</name>
    <dbReference type="NCBI Taxonomy" id="182803"/>
    <lineage>
        <taxon>Eukaryota</taxon>
        <taxon>Metazoa</taxon>
        <taxon>Ecdysozoa</taxon>
        <taxon>Arthropoda</taxon>
        <taxon>Chelicerata</taxon>
        <taxon>Arachnida</taxon>
        <taxon>Araneae</taxon>
        <taxon>Araneomorphae</taxon>
        <taxon>Entelegynae</taxon>
        <taxon>Araneoidea</taxon>
        <taxon>Araneidae</taxon>
        <taxon>Araneus</taxon>
    </lineage>
</organism>
<dbReference type="AlphaFoldDB" id="A0A4Y2FQB7"/>
<dbReference type="Proteomes" id="UP000499080">
    <property type="component" value="Unassembled WGS sequence"/>
</dbReference>
<dbReference type="EMBL" id="BGPR01174957">
    <property type="protein sequence ID" value="GBM43680.1"/>
    <property type="molecule type" value="Genomic_DNA"/>
</dbReference>
<sequence length="92" mass="10588">MHSSLTYRLFNSDFMCGDSTILSYELIHSRKRGTVGNNVHLPRAWQVFDVYASRLITLTGILCTVRDTALRTPLPYYDKFVKHAPLLREEIG</sequence>
<accession>A0A4Y2FQB7</accession>
<name>A0A4Y2FQB7_ARAVE</name>
<comment type="caution">
    <text evidence="1">The sequence shown here is derived from an EMBL/GenBank/DDBJ whole genome shotgun (WGS) entry which is preliminary data.</text>
</comment>
<evidence type="ECO:0000313" key="2">
    <source>
        <dbReference type="EMBL" id="GBM43779.1"/>
    </source>
</evidence>
<evidence type="ECO:0000313" key="1">
    <source>
        <dbReference type="EMBL" id="GBM43680.1"/>
    </source>
</evidence>
<evidence type="ECO:0000313" key="3">
    <source>
        <dbReference type="EMBL" id="GBM43797.1"/>
    </source>
</evidence>